<comment type="caution">
    <text evidence="1">The sequence shown here is derived from an EMBL/GenBank/DDBJ whole genome shotgun (WGS) entry which is preliminary data.</text>
</comment>
<dbReference type="HOGENOM" id="CLU_3143470_0_0_1"/>
<organism evidence="1 2">
    <name type="scientific">Moniliophthora roreri (strain MCA 2997)</name>
    <name type="common">Cocoa frosty pod rot fungus</name>
    <name type="synonym">Crinipellis roreri</name>
    <dbReference type="NCBI Taxonomy" id="1381753"/>
    <lineage>
        <taxon>Eukaryota</taxon>
        <taxon>Fungi</taxon>
        <taxon>Dikarya</taxon>
        <taxon>Basidiomycota</taxon>
        <taxon>Agaricomycotina</taxon>
        <taxon>Agaricomycetes</taxon>
        <taxon>Agaricomycetidae</taxon>
        <taxon>Agaricales</taxon>
        <taxon>Marasmiineae</taxon>
        <taxon>Marasmiaceae</taxon>
        <taxon>Moniliophthora</taxon>
    </lineage>
</organism>
<name>V2XKS5_MONRO</name>
<dbReference type="Proteomes" id="UP000017559">
    <property type="component" value="Unassembled WGS sequence"/>
</dbReference>
<dbReference type="OrthoDB" id="432970at2759"/>
<reference evidence="1 2" key="1">
    <citation type="journal article" date="2014" name="BMC Genomics">
        <title>Genome and secretome analysis of the hemibiotrophic fungal pathogen, Moniliophthora roreri, which causes frosty pod rot disease of cacao: mechanisms of the biotrophic and necrotrophic phases.</title>
        <authorList>
            <person name="Meinhardt L.W."/>
            <person name="Costa G.G.L."/>
            <person name="Thomazella D.P.T."/>
            <person name="Teixeira P.J.P.L."/>
            <person name="Carazzolle M.F."/>
            <person name="Schuster S.C."/>
            <person name="Carlson J.E."/>
            <person name="Guiltinan M.J."/>
            <person name="Mieczkowski P."/>
            <person name="Farmer A."/>
            <person name="Ramaraj T."/>
            <person name="Crozier J."/>
            <person name="Davis R.E."/>
            <person name="Shao J."/>
            <person name="Melnick R.L."/>
            <person name="Pereira G.A.G."/>
            <person name="Bailey B.A."/>
        </authorList>
    </citation>
    <scope>NUCLEOTIDE SEQUENCE [LARGE SCALE GENOMIC DNA]</scope>
    <source>
        <strain evidence="1 2">MCA 2997</strain>
    </source>
</reference>
<dbReference type="AlphaFoldDB" id="V2XKS5"/>
<dbReference type="EMBL" id="AWSO01000194">
    <property type="protein sequence ID" value="ESK93456.1"/>
    <property type="molecule type" value="Genomic_DNA"/>
</dbReference>
<sequence>MGWTRNLHAYTFTDFRDGSLYGPENATSVDVTYAINVRYAVPVAIPTSD</sequence>
<evidence type="ECO:0000313" key="2">
    <source>
        <dbReference type="Proteomes" id="UP000017559"/>
    </source>
</evidence>
<keyword evidence="2" id="KW-1185">Reference proteome</keyword>
<accession>V2XKS5</accession>
<protein>
    <submittedName>
        <fullName evidence="1">Uncharacterized protein</fullName>
    </submittedName>
</protein>
<dbReference type="KEGG" id="mrr:Moror_1737"/>
<gene>
    <name evidence="1" type="ORF">Moror_1737</name>
</gene>
<evidence type="ECO:0000313" key="1">
    <source>
        <dbReference type="EMBL" id="ESK93456.1"/>
    </source>
</evidence>
<proteinExistence type="predicted"/>